<evidence type="ECO:0000256" key="2">
    <source>
        <dbReference type="SAM" id="MobiDB-lite"/>
    </source>
</evidence>
<sequence>MVAPYWSNQTCFMDLTLLASAPPWQIPSEEGRSFSGAGHNLAPAPRSLEPPRLVPGLDEVDFGELSPAQGLEKHLSASMLKVYMAAVAANHNLVDGRSLGKHNLITRFLRGAQRINPASHTLLGPFCSPPGPTERTVRAFNRSVCDECLEFGLAYSHVVLRPQPGYVPKGPSGELASITLRGGNPDLTLLRPVRAFHVNLERTQNFRQSEQFFVCFGGQRKGKAVSKQRLAHWIVDAILRAYQVQDVPCPLSVRAHSTRGIAATSAVAHGASLADICRAAGWATPNTFARFYNLRMELVSS</sequence>
<dbReference type="SUPFAM" id="SSF56349">
    <property type="entry name" value="DNA breaking-rejoining enzymes"/>
    <property type="match status" value="1"/>
</dbReference>
<organism evidence="3 4">
    <name type="scientific">Labeo rohita</name>
    <name type="common">Indian major carp</name>
    <name type="synonym">Cyprinus rohita</name>
    <dbReference type="NCBI Taxonomy" id="84645"/>
    <lineage>
        <taxon>Eukaryota</taxon>
        <taxon>Metazoa</taxon>
        <taxon>Chordata</taxon>
        <taxon>Craniata</taxon>
        <taxon>Vertebrata</taxon>
        <taxon>Euteleostomi</taxon>
        <taxon>Actinopterygii</taxon>
        <taxon>Neopterygii</taxon>
        <taxon>Teleostei</taxon>
        <taxon>Ostariophysi</taxon>
        <taxon>Cypriniformes</taxon>
        <taxon>Cyprinidae</taxon>
        <taxon>Labeoninae</taxon>
        <taxon>Labeonini</taxon>
        <taxon>Labeo</taxon>
    </lineage>
</organism>
<feature type="region of interest" description="Disordered" evidence="2">
    <location>
        <begin position="29"/>
        <end position="50"/>
    </location>
</feature>
<keyword evidence="4" id="KW-1185">Reference proteome</keyword>
<protein>
    <submittedName>
        <fullName evidence="3">Aspartoacylase</fullName>
    </submittedName>
</protein>
<dbReference type="InterPro" id="IPR011010">
    <property type="entry name" value="DNA_brk_join_enz"/>
</dbReference>
<evidence type="ECO:0000313" key="4">
    <source>
        <dbReference type="Proteomes" id="UP000830375"/>
    </source>
</evidence>
<evidence type="ECO:0000313" key="3">
    <source>
        <dbReference type="EMBL" id="KAI2646456.1"/>
    </source>
</evidence>
<comment type="caution">
    <text evidence="3">The sequence shown here is derived from an EMBL/GenBank/DDBJ whole genome shotgun (WGS) entry which is preliminary data.</text>
</comment>
<name>A0ABQ8L8D4_LABRO</name>
<dbReference type="PANTHER" id="PTHR35617:SF3">
    <property type="entry name" value="CORE-BINDING (CB) DOMAIN-CONTAINING PROTEIN"/>
    <property type="match status" value="1"/>
</dbReference>
<gene>
    <name evidence="3" type="ORF">H4Q32_026740</name>
</gene>
<dbReference type="InterPro" id="IPR013762">
    <property type="entry name" value="Integrase-like_cat_sf"/>
</dbReference>
<reference evidence="3 4" key="1">
    <citation type="submission" date="2022-01" db="EMBL/GenBank/DDBJ databases">
        <title>A high-quality chromosome-level genome assembly of rohu carp, Labeo rohita.</title>
        <authorList>
            <person name="Arick M.A. II"/>
            <person name="Hsu C.-Y."/>
            <person name="Magbanua Z."/>
            <person name="Pechanova O."/>
            <person name="Grover C."/>
            <person name="Miller E."/>
            <person name="Thrash A."/>
            <person name="Ezzel L."/>
            <person name="Alam S."/>
            <person name="Benzie J."/>
            <person name="Hamilton M."/>
            <person name="Karsi A."/>
            <person name="Lawrence M.L."/>
            <person name="Peterson D.G."/>
        </authorList>
    </citation>
    <scope>NUCLEOTIDE SEQUENCE [LARGE SCALE GENOMIC DNA]</scope>
    <source>
        <strain evidence="4">BAU-BD-2019</strain>
        <tissue evidence="3">Blood</tissue>
    </source>
</reference>
<evidence type="ECO:0000256" key="1">
    <source>
        <dbReference type="ARBA" id="ARBA00023172"/>
    </source>
</evidence>
<dbReference type="Gene3D" id="1.10.443.10">
    <property type="entry name" value="Intergrase catalytic core"/>
    <property type="match status" value="1"/>
</dbReference>
<proteinExistence type="predicted"/>
<dbReference type="Proteomes" id="UP000830375">
    <property type="component" value="Unassembled WGS sequence"/>
</dbReference>
<dbReference type="EMBL" id="JACTAM010001313">
    <property type="protein sequence ID" value="KAI2646456.1"/>
    <property type="molecule type" value="Genomic_DNA"/>
</dbReference>
<accession>A0ABQ8L8D4</accession>
<keyword evidence="1" id="KW-0233">DNA recombination</keyword>
<dbReference type="PANTHER" id="PTHR35617">
    <property type="entry name" value="PHAGE_INTEGRASE DOMAIN-CONTAINING PROTEIN"/>
    <property type="match status" value="1"/>
</dbReference>